<accession>A0A645HJA1</accession>
<dbReference type="EMBL" id="VSSQ01094700">
    <property type="protein sequence ID" value="MPN39095.1"/>
    <property type="molecule type" value="Genomic_DNA"/>
</dbReference>
<name>A0A645HJA1_9ZZZZ</name>
<comment type="caution">
    <text evidence="1">The sequence shown here is derived from an EMBL/GenBank/DDBJ whole genome shotgun (WGS) entry which is preliminary data.</text>
</comment>
<protein>
    <submittedName>
        <fullName evidence="1">Uncharacterized protein</fullName>
    </submittedName>
</protein>
<gene>
    <name evidence="1" type="ORF">SDC9_186621</name>
</gene>
<organism evidence="1">
    <name type="scientific">bioreactor metagenome</name>
    <dbReference type="NCBI Taxonomy" id="1076179"/>
    <lineage>
        <taxon>unclassified sequences</taxon>
        <taxon>metagenomes</taxon>
        <taxon>ecological metagenomes</taxon>
    </lineage>
</organism>
<proteinExistence type="predicted"/>
<dbReference type="AlphaFoldDB" id="A0A645HJA1"/>
<sequence>MTFATVPLAVHEVTAIAIHLTDGGLQVVHVAFHFAIDRIFGAVFPSTFLPALALVAKLPCRNDVFPFDSAGAILVLSHFVAAGVEIDDPLLALPVDFTSAIEVARDIGVNLDACGLCL</sequence>
<evidence type="ECO:0000313" key="1">
    <source>
        <dbReference type="EMBL" id="MPN39095.1"/>
    </source>
</evidence>
<reference evidence="1" key="1">
    <citation type="submission" date="2019-08" db="EMBL/GenBank/DDBJ databases">
        <authorList>
            <person name="Kucharzyk K."/>
            <person name="Murdoch R.W."/>
            <person name="Higgins S."/>
            <person name="Loffler F."/>
        </authorList>
    </citation>
    <scope>NUCLEOTIDE SEQUENCE</scope>
</reference>